<reference evidence="4 5" key="1">
    <citation type="journal article" date="2016" name="Front. Microbiol.">
        <title>Genomic Resource of Rice Seed Associated Bacteria.</title>
        <authorList>
            <person name="Midha S."/>
            <person name="Bansal K."/>
            <person name="Sharma S."/>
            <person name="Kumar N."/>
            <person name="Patil P.P."/>
            <person name="Chaudhry V."/>
            <person name="Patil P.B."/>
        </authorList>
    </citation>
    <scope>NUCLEOTIDE SEQUENCE [LARGE SCALE GENOMIC DNA]</scope>
    <source>
        <strain evidence="4 5">NS359</strain>
    </source>
</reference>
<comment type="caution">
    <text evidence="4">The sequence shown here is derived from an EMBL/GenBank/DDBJ whole genome shotgun (WGS) entry which is preliminary data.</text>
</comment>
<feature type="binding site" evidence="1">
    <location>
        <position position="44"/>
    </location>
    <ligand>
        <name>Zn(2+)</name>
        <dbReference type="ChEBI" id="CHEBI:29105"/>
    </ligand>
</feature>
<evidence type="ECO:0000256" key="1">
    <source>
        <dbReference type="PIRSR" id="PIRSR018249-1"/>
    </source>
</evidence>
<name>A0A147DSB4_9MICO</name>
<dbReference type="STRING" id="465820.NS263_12090"/>
<evidence type="ECO:0000313" key="5">
    <source>
        <dbReference type="Proteomes" id="UP000072763"/>
    </source>
</evidence>
<keyword evidence="1" id="KW-0479">Metal-binding</keyword>
<proteinExistence type="predicted"/>
<feature type="binding site" evidence="1">
    <location>
        <position position="23"/>
    </location>
    <ligand>
        <name>Zn(2+)</name>
        <dbReference type="ChEBI" id="CHEBI:29105"/>
    </ligand>
</feature>
<dbReference type="Proteomes" id="UP000072763">
    <property type="component" value="Unassembled WGS sequence"/>
</dbReference>
<feature type="domain" description="23S rRNA (guanine(745)-N(1))-methyltransferase N-terminal" evidence="3">
    <location>
        <begin position="22"/>
        <end position="61"/>
    </location>
</feature>
<gene>
    <name evidence="4" type="ORF">NS359_06295</name>
</gene>
<organism evidence="4 5">
    <name type="scientific">Curtobacterium oceanosedimentum</name>
    <dbReference type="NCBI Taxonomy" id="465820"/>
    <lineage>
        <taxon>Bacteria</taxon>
        <taxon>Bacillati</taxon>
        <taxon>Actinomycetota</taxon>
        <taxon>Actinomycetes</taxon>
        <taxon>Micrococcales</taxon>
        <taxon>Microbacteriaceae</taxon>
        <taxon>Curtobacterium</taxon>
    </lineage>
</organism>
<sequence>MRSGYRRPYAGSVRDDLLPVLACPVCAEPLARVDGGQVGCATGHRFDEAKQGHLTLLPAKRRALTADTPEMVDARVRFLGRGHYAPVERALAAVVAATKAPGVVLDVGSGPGAYLARVLDASASGRVADDVARAPDGRPDAAPAGSVTGRLGVALDLSAVAIRRAARVHPRAGAVVGDVTERLPIVDDAAAVVLDVFAPRNQREYARVLHPAGVLAVVTPRTGHLAELAEATIAVDPEKERRLRDSLEPTFVQRSSEDLTWTMDLSAEDVHDVVHMGPSHHHVDPDRVFAPTTVTAAVTVSTWTVVGPPTR</sequence>
<dbReference type="Gene3D" id="3.40.50.150">
    <property type="entry name" value="Vaccinia Virus protein VP39"/>
    <property type="match status" value="1"/>
</dbReference>
<dbReference type="InterPro" id="IPR048647">
    <property type="entry name" value="RlmA_N"/>
</dbReference>
<feature type="binding site" evidence="2">
    <location>
        <position position="84"/>
    </location>
    <ligand>
        <name>S-adenosyl-L-methionine</name>
        <dbReference type="ChEBI" id="CHEBI:59789"/>
    </ligand>
</feature>
<keyword evidence="1" id="KW-0862">Zinc</keyword>
<protein>
    <recommendedName>
        <fullName evidence="3">23S rRNA (guanine(745)-N(1))-methyltransferase N-terminal domain-containing protein</fullName>
    </recommendedName>
</protein>
<dbReference type="InterPro" id="IPR029063">
    <property type="entry name" value="SAM-dependent_MTases_sf"/>
</dbReference>
<accession>A0A147DSB4</accession>
<dbReference type="PIRSF" id="PIRSF018249">
    <property type="entry name" value="MyrA_prd"/>
    <property type="match status" value="1"/>
</dbReference>
<feature type="binding site" evidence="1">
    <location>
        <position position="40"/>
    </location>
    <ligand>
        <name>Zn(2+)</name>
        <dbReference type="ChEBI" id="CHEBI:29105"/>
    </ligand>
</feature>
<evidence type="ECO:0000313" key="4">
    <source>
        <dbReference type="EMBL" id="KTR52468.1"/>
    </source>
</evidence>
<dbReference type="SUPFAM" id="SSF53335">
    <property type="entry name" value="S-adenosyl-L-methionine-dependent methyltransferases"/>
    <property type="match status" value="1"/>
</dbReference>
<evidence type="ECO:0000259" key="3">
    <source>
        <dbReference type="Pfam" id="PF21302"/>
    </source>
</evidence>
<dbReference type="Pfam" id="PF21302">
    <property type="entry name" value="Zn_ribbon_RlmA"/>
    <property type="match status" value="1"/>
</dbReference>
<evidence type="ECO:0000256" key="2">
    <source>
        <dbReference type="PIRSR" id="PIRSR018249-2"/>
    </source>
</evidence>
<dbReference type="PATRIC" id="fig|465820.4.peg.1334"/>
<dbReference type="GO" id="GO:0008168">
    <property type="term" value="F:methyltransferase activity"/>
    <property type="evidence" value="ECO:0007669"/>
    <property type="project" value="InterPro"/>
</dbReference>
<dbReference type="AlphaFoldDB" id="A0A147DSB4"/>
<feature type="binding site" evidence="2">
    <location>
        <position position="224"/>
    </location>
    <ligand>
        <name>S-adenosyl-L-methionine</name>
        <dbReference type="ChEBI" id="CHEBI:59789"/>
    </ligand>
</feature>
<dbReference type="GO" id="GO:0046872">
    <property type="term" value="F:metal ion binding"/>
    <property type="evidence" value="ECO:0007669"/>
    <property type="project" value="UniProtKB-KW"/>
</dbReference>
<feature type="binding site" evidence="1">
    <location>
        <position position="26"/>
    </location>
    <ligand>
        <name>Zn(2+)</name>
        <dbReference type="ChEBI" id="CHEBI:29105"/>
    </ligand>
</feature>
<dbReference type="EMBL" id="LDRC01000030">
    <property type="protein sequence ID" value="KTR52468.1"/>
    <property type="molecule type" value="Genomic_DNA"/>
</dbReference>
<keyword evidence="2" id="KW-0949">S-adenosyl-L-methionine</keyword>
<dbReference type="InterPro" id="IPR016718">
    <property type="entry name" value="rRNA_m1G-MeTrfase_A_prd"/>
</dbReference>